<keyword evidence="3" id="KW-1185">Reference proteome</keyword>
<sequence length="318" mass="34719">MSTLTRFLWFANRATISHHGITHANKPGLVPPQSTSIMYKMKLVPNPSSRLLLSHHLSSPRPVNSCIPPTDPVSKQPKPTIPNKKMHAQSSLVALCGMVSLALGSVEVRPDDPYAFLAAEATSYEDLAIRVSAFVAASGEPHEPVPSPVVTPAQQQAMDELVKSMQPVERRNGAPAVRRRGTTCNSHVPAFAPDMVRCINYLASLGQQECRIPSPYHHSQMCHDKSAYITAASGAIDRATTCAYVAREAGHIMDMCTTATSQLISGYGFLEDDQYFEVILSGAPRTTWNEIVGLFSSRIGRTRLIRMAAFVSRTAEYV</sequence>
<accession>A0ABR1V1N5</accession>
<dbReference type="Proteomes" id="UP001433268">
    <property type="component" value="Unassembled WGS sequence"/>
</dbReference>
<evidence type="ECO:0000313" key="3">
    <source>
        <dbReference type="Proteomes" id="UP001433268"/>
    </source>
</evidence>
<dbReference type="GeneID" id="92049223"/>
<name>A0ABR1V1N5_9PEZI</name>
<proteinExistence type="predicted"/>
<reference evidence="2 3" key="1">
    <citation type="submission" date="2023-01" db="EMBL/GenBank/DDBJ databases">
        <title>Analysis of 21 Apiospora genomes using comparative genomics revels a genus with tremendous synthesis potential of carbohydrate active enzymes and secondary metabolites.</title>
        <authorList>
            <person name="Sorensen T."/>
        </authorList>
    </citation>
    <scope>NUCLEOTIDE SEQUENCE [LARGE SCALE GENOMIC DNA]</scope>
    <source>
        <strain evidence="2 3">CBS 114990</strain>
    </source>
</reference>
<gene>
    <name evidence="2" type="ORF">PG997_011848</name>
</gene>
<dbReference type="EMBL" id="JAQQWN010000009">
    <property type="protein sequence ID" value="KAK8065101.1"/>
    <property type="molecule type" value="Genomic_DNA"/>
</dbReference>
<dbReference type="RefSeq" id="XP_066661855.1">
    <property type="nucleotide sequence ID" value="XM_066816163.1"/>
</dbReference>
<evidence type="ECO:0000256" key="1">
    <source>
        <dbReference type="SAM" id="MobiDB-lite"/>
    </source>
</evidence>
<evidence type="ECO:0000313" key="2">
    <source>
        <dbReference type="EMBL" id="KAK8065101.1"/>
    </source>
</evidence>
<protein>
    <submittedName>
        <fullName evidence="2">Uncharacterized protein</fullName>
    </submittedName>
</protein>
<feature type="region of interest" description="Disordered" evidence="1">
    <location>
        <begin position="62"/>
        <end position="83"/>
    </location>
</feature>
<comment type="caution">
    <text evidence="2">The sequence shown here is derived from an EMBL/GenBank/DDBJ whole genome shotgun (WGS) entry which is preliminary data.</text>
</comment>
<dbReference type="PANTHER" id="PTHR39603">
    <property type="entry name" value="CYANOVIRIN-N DOMAIN-CONTAINING PROTEIN"/>
    <property type="match status" value="1"/>
</dbReference>
<dbReference type="PANTHER" id="PTHR39603:SF1">
    <property type="entry name" value="CYANOVIRIN-N DOMAIN-CONTAINING PROTEIN"/>
    <property type="match status" value="1"/>
</dbReference>
<organism evidence="2 3">
    <name type="scientific">Apiospora hydei</name>
    <dbReference type="NCBI Taxonomy" id="1337664"/>
    <lineage>
        <taxon>Eukaryota</taxon>
        <taxon>Fungi</taxon>
        <taxon>Dikarya</taxon>
        <taxon>Ascomycota</taxon>
        <taxon>Pezizomycotina</taxon>
        <taxon>Sordariomycetes</taxon>
        <taxon>Xylariomycetidae</taxon>
        <taxon>Amphisphaeriales</taxon>
        <taxon>Apiosporaceae</taxon>
        <taxon>Apiospora</taxon>
    </lineage>
</organism>